<dbReference type="EMBL" id="CADCXN010000124">
    <property type="protein sequence ID" value="CAA9892984.1"/>
    <property type="molecule type" value="Genomic_DNA"/>
</dbReference>
<dbReference type="CDD" id="cd07185">
    <property type="entry name" value="OmpA_C-like"/>
    <property type="match status" value="1"/>
</dbReference>
<dbReference type="Pfam" id="PF00691">
    <property type="entry name" value="OmpA"/>
    <property type="match status" value="1"/>
</dbReference>
<reference evidence="3 4" key="1">
    <citation type="submission" date="2020-02" db="EMBL/GenBank/DDBJ databases">
        <authorList>
            <person name="Hogendoorn C."/>
        </authorList>
    </citation>
    <scope>NUCLEOTIDE SEQUENCE [LARGE SCALE GENOMIC DNA]</scope>
    <source>
        <strain evidence="3">METHB21</strain>
    </source>
</reference>
<dbReference type="Gene3D" id="3.30.1330.60">
    <property type="entry name" value="OmpA-like domain"/>
    <property type="match status" value="2"/>
</dbReference>
<organism evidence="3 4">
    <name type="scientific">Candidatus Methylobacter favarea</name>
    <dbReference type="NCBI Taxonomy" id="2707345"/>
    <lineage>
        <taxon>Bacteria</taxon>
        <taxon>Pseudomonadati</taxon>
        <taxon>Pseudomonadota</taxon>
        <taxon>Gammaproteobacteria</taxon>
        <taxon>Methylococcales</taxon>
        <taxon>Methylococcaceae</taxon>
        <taxon>Methylobacter</taxon>
    </lineage>
</organism>
<dbReference type="Pfam" id="PF18393">
    <property type="entry name" value="MotY_N"/>
    <property type="match status" value="1"/>
</dbReference>
<dbReference type="Proteomes" id="UP000494216">
    <property type="component" value="Unassembled WGS sequence"/>
</dbReference>
<dbReference type="InterPro" id="IPR006665">
    <property type="entry name" value="OmpA-like"/>
</dbReference>
<feature type="domain" description="OmpA-like" evidence="2">
    <location>
        <begin position="291"/>
        <end position="410"/>
    </location>
</feature>
<keyword evidence="4" id="KW-1185">Reference proteome</keyword>
<dbReference type="InterPro" id="IPR050330">
    <property type="entry name" value="Bact_OuterMem_StrucFunc"/>
</dbReference>
<proteinExistence type="predicted"/>
<keyword evidence="1" id="KW-0472">Membrane</keyword>
<dbReference type="GO" id="GO:0016020">
    <property type="term" value="C:membrane"/>
    <property type="evidence" value="ECO:0007669"/>
    <property type="project" value="UniProtKB-UniRule"/>
</dbReference>
<dbReference type="InterPro" id="IPR041544">
    <property type="entry name" value="MotY_N"/>
</dbReference>
<dbReference type="AlphaFoldDB" id="A0A8S0X3R6"/>
<dbReference type="SUPFAM" id="SSF103088">
    <property type="entry name" value="OmpA-like"/>
    <property type="match status" value="2"/>
</dbReference>
<name>A0A8S0X3R6_9GAMM</name>
<evidence type="ECO:0000313" key="4">
    <source>
        <dbReference type="Proteomes" id="UP000494216"/>
    </source>
</evidence>
<dbReference type="RefSeq" id="WP_174627680.1">
    <property type="nucleotide sequence ID" value="NZ_CADCXN010000124.1"/>
</dbReference>
<dbReference type="PROSITE" id="PS51123">
    <property type="entry name" value="OMPA_2"/>
    <property type="match status" value="1"/>
</dbReference>
<evidence type="ECO:0000313" key="3">
    <source>
        <dbReference type="EMBL" id="CAA9892984.1"/>
    </source>
</evidence>
<dbReference type="PANTHER" id="PTHR30329">
    <property type="entry name" value="STATOR ELEMENT OF FLAGELLAR MOTOR COMPLEX"/>
    <property type="match status" value="1"/>
</dbReference>
<sequence length="410" mass="46820">MQAWLRVIIITLLPLSMRSFADYYQTPMQEVQWQATGSRTVCYLQQLIPFYGSADFIQRAGEPLQFSIQEQRHKSPVIKATLTAMPSPWMPDAAFSSSAYPVYLDQAGDSDGYGRLSVYGDAAESMLDILLQGHYPTFTYLRNSSVINLEETRVEVSSINFSDSYKEFLNCRNNLHPVAAQNYTVQTRVQEQQKQDIQNLQSSTLFFNQGSNRLNILAKRELAKIADYMKQSSEMKVIVSSDTAVAGTDREWFARRAAVVIAQLKQMGISANRVSVRQSLSSWSERQDKVIALHVFGPDDLRFFYFTDSNNTSLHSKDKQRLDLLARYIREYFNQGRLVISSHTDSKGSRIDNQAAARKRGENFKSYLERKGVPAAMIHIKAYGEERPIRTNRRPEGRALNRRVMIDFVG</sequence>
<evidence type="ECO:0000259" key="2">
    <source>
        <dbReference type="PROSITE" id="PS51123"/>
    </source>
</evidence>
<dbReference type="Gene3D" id="2.60.40.2540">
    <property type="match status" value="1"/>
</dbReference>
<evidence type="ECO:0000256" key="1">
    <source>
        <dbReference type="PROSITE-ProRule" id="PRU00473"/>
    </source>
</evidence>
<dbReference type="PANTHER" id="PTHR30329:SF21">
    <property type="entry name" value="LIPOPROTEIN YIAD-RELATED"/>
    <property type="match status" value="1"/>
</dbReference>
<gene>
    <name evidence="3" type="ORF">METHB2_90091</name>
</gene>
<comment type="caution">
    <text evidence="3">The sequence shown here is derived from an EMBL/GenBank/DDBJ whole genome shotgun (WGS) entry which is preliminary data.</text>
</comment>
<accession>A0A8S0X3R6</accession>
<protein>
    <submittedName>
        <fullName evidence="3">Putative Phosphate ABC transporter substrate-binding protein</fullName>
    </submittedName>
</protein>
<dbReference type="InterPro" id="IPR036737">
    <property type="entry name" value="OmpA-like_sf"/>
</dbReference>